<organism evidence="5 6">
    <name type="scientific">Mycobacterium paraense</name>
    <dbReference type="NCBI Taxonomy" id="767916"/>
    <lineage>
        <taxon>Bacteria</taxon>
        <taxon>Bacillati</taxon>
        <taxon>Actinomycetota</taxon>
        <taxon>Actinomycetes</taxon>
        <taxon>Mycobacteriales</taxon>
        <taxon>Mycobacteriaceae</taxon>
        <taxon>Mycobacterium</taxon>
        <taxon>Mycobacterium simiae complex</taxon>
    </lineage>
</organism>
<keyword evidence="6" id="KW-1185">Reference proteome</keyword>
<reference evidence="5 6" key="1">
    <citation type="journal article" date="2015" name="Emerg. Microbes Infect.">
        <title>Characterization of 17 strains belonging to the Mycobacterium simiae complex and description of Mycobacterium paraense sp. nov.</title>
        <authorList>
            <person name="Fusco da Costa A.R."/>
            <person name="Fedrizzi T."/>
            <person name="Lopes M.L."/>
            <person name="Pecorari M."/>
            <person name="Oliveira da Costa W.L."/>
            <person name="Giacobazzi E."/>
            <person name="da Costa Bahia J.R."/>
            <person name="De Sanctis V."/>
            <person name="Batista Lima K.V."/>
            <person name="Bertorelli R."/>
            <person name="Grottola A."/>
            <person name="Fabio A."/>
            <person name="Mariottini A."/>
            <person name="Ferretti P."/>
            <person name="Di Leva F."/>
            <person name="Fregni Serpini G."/>
            <person name="Tagliazucchi S."/>
            <person name="Rumpianesi F."/>
            <person name="Jousson O."/>
            <person name="Segata N."/>
            <person name="Tortoli E."/>
        </authorList>
    </citation>
    <scope>NUCLEOTIDE SEQUENCE [LARGE SCALE GENOMIC DNA]</scope>
    <source>
        <strain evidence="5 6">FI-07156</strain>
    </source>
</reference>
<comment type="caution">
    <text evidence="5">The sequence shown here is derived from an EMBL/GenBank/DDBJ whole genome shotgun (WGS) entry which is preliminary data.</text>
</comment>
<name>A0ABX3VG74_9MYCO</name>
<evidence type="ECO:0000256" key="4">
    <source>
        <dbReference type="ARBA" id="ARBA00023317"/>
    </source>
</evidence>
<dbReference type="InterPro" id="IPR003817">
    <property type="entry name" value="PS_Dcarbxylase"/>
</dbReference>
<protein>
    <recommendedName>
        <fullName evidence="7">Phosphatidylserine decarboxylase</fullName>
    </recommendedName>
</protein>
<evidence type="ECO:0000256" key="1">
    <source>
        <dbReference type="ARBA" id="ARBA00022793"/>
    </source>
</evidence>
<dbReference type="EMBL" id="LQPK01000042">
    <property type="protein sequence ID" value="ORW27295.1"/>
    <property type="molecule type" value="Genomic_DNA"/>
</dbReference>
<dbReference type="PANTHER" id="PTHR10067">
    <property type="entry name" value="PHOSPHATIDYLSERINE DECARBOXYLASE"/>
    <property type="match status" value="1"/>
</dbReference>
<proteinExistence type="predicted"/>
<sequence length="296" mass="33088">MSDPDAVIRELRELLTKESGLADLIERSLAKARESAEAELKPELFEALEWPLDIDEYEAYLKRFVRWVPRQSDAAAWQEQGQAKELNDRTAHFFFMVDQEIDGERPQDSAAFRADSNIPATTIKNTHKFGNINQHIEGSAYRESFGSGTFVHYMLPPSAYHRYHLPVPGHVKESFLISGKVFMRIGLQDHEFQSSDSATTGYEFTQNRGVVTLDTAASDGGDVGVVAVIPVGMAHVSSVMLTAVEGRHMAKGEEFGYFQFGGSDIIVLFQEGVDPQIDTSDDFRFVGTPMARCSRR</sequence>
<evidence type="ECO:0000313" key="5">
    <source>
        <dbReference type="EMBL" id="ORW27295.1"/>
    </source>
</evidence>
<evidence type="ECO:0000313" key="6">
    <source>
        <dbReference type="Proteomes" id="UP000193801"/>
    </source>
</evidence>
<dbReference type="Pfam" id="PF02666">
    <property type="entry name" value="PS_Dcarbxylase"/>
    <property type="match status" value="1"/>
</dbReference>
<evidence type="ECO:0008006" key="7">
    <source>
        <dbReference type="Google" id="ProtNLM"/>
    </source>
</evidence>
<evidence type="ECO:0000256" key="3">
    <source>
        <dbReference type="ARBA" id="ARBA00023239"/>
    </source>
</evidence>
<dbReference type="PANTHER" id="PTHR10067:SF13">
    <property type="entry name" value="PHOSPHATIDYLSERINE DECARBOXYLASE"/>
    <property type="match status" value="1"/>
</dbReference>
<keyword evidence="1" id="KW-0210">Decarboxylase</keyword>
<evidence type="ECO:0000256" key="2">
    <source>
        <dbReference type="ARBA" id="ARBA00023145"/>
    </source>
</evidence>
<keyword evidence="3" id="KW-0456">Lyase</keyword>
<dbReference type="RefSeq" id="WP_085094206.1">
    <property type="nucleotide sequence ID" value="NZ_LQPK01000042.1"/>
</dbReference>
<dbReference type="Proteomes" id="UP000193801">
    <property type="component" value="Unassembled WGS sequence"/>
</dbReference>
<accession>A0ABX3VG74</accession>
<keyword evidence="2" id="KW-0865">Zymogen</keyword>
<gene>
    <name evidence="5" type="ORF">AWB91_03050</name>
</gene>
<keyword evidence="4" id="KW-0670">Pyruvate</keyword>